<evidence type="ECO:0000256" key="1">
    <source>
        <dbReference type="SAM" id="MobiDB-lite"/>
    </source>
</evidence>
<comment type="caution">
    <text evidence="2">The sequence shown here is derived from an EMBL/GenBank/DDBJ whole genome shotgun (WGS) entry which is preliminary data.</text>
</comment>
<organism evidence="2 3">
    <name type="scientific">Portunus trituberculatus</name>
    <name type="common">Swimming crab</name>
    <name type="synonym">Neptunus trituberculatus</name>
    <dbReference type="NCBI Taxonomy" id="210409"/>
    <lineage>
        <taxon>Eukaryota</taxon>
        <taxon>Metazoa</taxon>
        <taxon>Ecdysozoa</taxon>
        <taxon>Arthropoda</taxon>
        <taxon>Crustacea</taxon>
        <taxon>Multicrustacea</taxon>
        <taxon>Malacostraca</taxon>
        <taxon>Eumalacostraca</taxon>
        <taxon>Eucarida</taxon>
        <taxon>Decapoda</taxon>
        <taxon>Pleocyemata</taxon>
        <taxon>Brachyura</taxon>
        <taxon>Eubrachyura</taxon>
        <taxon>Portunoidea</taxon>
        <taxon>Portunidae</taxon>
        <taxon>Portuninae</taxon>
        <taxon>Portunus</taxon>
    </lineage>
</organism>
<evidence type="ECO:0000313" key="2">
    <source>
        <dbReference type="EMBL" id="MPC76824.1"/>
    </source>
</evidence>
<dbReference type="AlphaFoldDB" id="A0A5B7I7R2"/>
<gene>
    <name evidence="2" type="ORF">E2C01_071256</name>
</gene>
<dbReference type="EMBL" id="VSRR010044309">
    <property type="protein sequence ID" value="MPC76824.1"/>
    <property type="molecule type" value="Genomic_DNA"/>
</dbReference>
<feature type="compositionally biased region" description="Polar residues" evidence="1">
    <location>
        <begin position="1"/>
        <end position="14"/>
    </location>
</feature>
<evidence type="ECO:0000313" key="3">
    <source>
        <dbReference type="Proteomes" id="UP000324222"/>
    </source>
</evidence>
<accession>A0A5B7I7R2</accession>
<dbReference type="Proteomes" id="UP000324222">
    <property type="component" value="Unassembled WGS sequence"/>
</dbReference>
<reference evidence="2 3" key="1">
    <citation type="submission" date="2019-05" db="EMBL/GenBank/DDBJ databases">
        <title>Another draft genome of Portunus trituberculatus and its Hox gene families provides insights of decapod evolution.</title>
        <authorList>
            <person name="Jeong J.-H."/>
            <person name="Song I."/>
            <person name="Kim S."/>
            <person name="Choi T."/>
            <person name="Kim D."/>
            <person name="Ryu S."/>
            <person name="Kim W."/>
        </authorList>
    </citation>
    <scope>NUCLEOTIDE SEQUENCE [LARGE SCALE GENOMIC DNA]</scope>
    <source>
        <tissue evidence="2">Muscle</tissue>
    </source>
</reference>
<feature type="region of interest" description="Disordered" evidence="1">
    <location>
        <begin position="1"/>
        <end position="41"/>
    </location>
</feature>
<proteinExistence type="predicted"/>
<keyword evidence="3" id="KW-1185">Reference proteome</keyword>
<feature type="compositionally biased region" description="Polar residues" evidence="1">
    <location>
        <begin position="21"/>
        <end position="34"/>
    </location>
</feature>
<name>A0A5B7I7R2_PORTR</name>
<protein>
    <submittedName>
        <fullName evidence="2">Uncharacterized protein</fullName>
    </submittedName>
</protein>
<sequence length="80" mass="8595">MASTRSQESGNSNLRDAMSKVSWSGGRQTFTRQTKGGAATGSIQQETCLCNTCINVLRHLRPALRLLPLLPPIAIAVISL</sequence>